<accession>A0A1H6WXM6</accession>
<gene>
    <name evidence="2" type="ORF">SAMN05660918_2543</name>
</gene>
<dbReference type="AlphaFoldDB" id="A0A1H6WXM6"/>
<keyword evidence="3" id="KW-1185">Reference proteome</keyword>
<dbReference type="Proteomes" id="UP000199702">
    <property type="component" value="Unassembled WGS sequence"/>
</dbReference>
<proteinExistence type="predicted"/>
<protein>
    <submittedName>
        <fullName evidence="2">Uncharacterized protein</fullName>
    </submittedName>
</protein>
<dbReference type="OrthoDB" id="1449062at2"/>
<feature type="transmembrane region" description="Helical" evidence="1">
    <location>
        <begin position="32"/>
        <end position="50"/>
    </location>
</feature>
<dbReference type="STRING" id="402734.SAMN05660918_2543"/>
<dbReference type="EMBL" id="FNYA01000007">
    <property type="protein sequence ID" value="SEJ17540.1"/>
    <property type="molecule type" value="Genomic_DNA"/>
</dbReference>
<name>A0A1H6WXM6_9FLAO</name>
<evidence type="ECO:0000313" key="3">
    <source>
        <dbReference type="Proteomes" id="UP000199702"/>
    </source>
</evidence>
<keyword evidence="1" id="KW-0472">Membrane</keyword>
<sequence length="169" mass="19719">MFQIIWGAFNIILLFYFFYVCVRAFKLIKDNVSYFASGIFVLGILSILNYNRKNVDGFVNVKEKVLKQAYDVSHFTIEETFANSFDLKIRSEFNSKENRFSITDSEVHRFGFESGTRWETISIETNLSEDNSKLNYNVNGVVVWHLLGIEFYKQTKALNGEVDFSKKIK</sequence>
<organism evidence="2 3">
    <name type="scientific">Flavobacterium terrigena</name>
    <dbReference type="NCBI Taxonomy" id="402734"/>
    <lineage>
        <taxon>Bacteria</taxon>
        <taxon>Pseudomonadati</taxon>
        <taxon>Bacteroidota</taxon>
        <taxon>Flavobacteriia</taxon>
        <taxon>Flavobacteriales</taxon>
        <taxon>Flavobacteriaceae</taxon>
        <taxon>Flavobacterium</taxon>
    </lineage>
</organism>
<evidence type="ECO:0000256" key="1">
    <source>
        <dbReference type="SAM" id="Phobius"/>
    </source>
</evidence>
<reference evidence="3" key="1">
    <citation type="submission" date="2016-10" db="EMBL/GenBank/DDBJ databases">
        <authorList>
            <person name="Varghese N."/>
            <person name="Submissions S."/>
        </authorList>
    </citation>
    <scope>NUCLEOTIDE SEQUENCE [LARGE SCALE GENOMIC DNA]</scope>
    <source>
        <strain evidence="3">DSM 17934</strain>
    </source>
</reference>
<keyword evidence="1" id="KW-1133">Transmembrane helix</keyword>
<feature type="transmembrane region" description="Helical" evidence="1">
    <location>
        <begin position="6"/>
        <end position="25"/>
    </location>
</feature>
<evidence type="ECO:0000313" key="2">
    <source>
        <dbReference type="EMBL" id="SEJ17540.1"/>
    </source>
</evidence>
<keyword evidence="1" id="KW-0812">Transmembrane</keyword>
<dbReference type="RefSeq" id="WP_091314261.1">
    <property type="nucleotide sequence ID" value="NZ_CBCSJU010000003.1"/>
</dbReference>